<keyword evidence="3" id="KW-1185">Reference proteome</keyword>
<proteinExistence type="predicted"/>
<dbReference type="Proteomes" id="UP000675379">
    <property type="component" value="Unassembled WGS sequence"/>
</dbReference>
<protein>
    <submittedName>
        <fullName evidence="2">Phosphate--AMP phosphotransferase</fullName>
    </submittedName>
</protein>
<accession>A0A941CLC1</accession>
<name>A0A941CLC1_9CLOT</name>
<comment type="caution">
    <text evidence="2">The sequence shown here is derived from an EMBL/GenBank/DDBJ whole genome shotgun (WGS) entry which is preliminary data.</text>
</comment>
<dbReference type="RefSeq" id="WP_211799279.1">
    <property type="nucleotide sequence ID" value="NZ_JAGSCS010000001.1"/>
</dbReference>
<evidence type="ECO:0000313" key="3">
    <source>
        <dbReference type="Proteomes" id="UP000675379"/>
    </source>
</evidence>
<dbReference type="PANTHER" id="PTHR34383">
    <property type="entry name" value="POLYPHOSPHATE:AMP PHOSPHOTRANSFERASE-RELATED"/>
    <property type="match status" value="1"/>
</dbReference>
<dbReference type="SUPFAM" id="SSF52540">
    <property type="entry name" value="P-loop containing nucleoside triphosphate hydrolases"/>
    <property type="match status" value="2"/>
</dbReference>
<feature type="domain" description="Polyphosphate kinase-2-related" evidence="1">
    <location>
        <begin position="258"/>
        <end position="474"/>
    </location>
</feature>
<dbReference type="AlphaFoldDB" id="A0A941CLC1"/>
<dbReference type="EMBL" id="JAGSCS010000001">
    <property type="protein sequence ID" value="MBR0574756.1"/>
    <property type="molecule type" value="Genomic_DNA"/>
</dbReference>
<dbReference type="PANTHER" id="PTHR34383:SF3">
    <property type="entry name" value="POLYPHOSPHATE:AMP PHOSPHOTRANSFERASE"/>
    <property type="match status" value="1"/>
</dbReference>
<evidence type="ECO:0000313" key="2">
    <source>
        <dbReference type="EMBL" id="MBR0574756.1"/>
    </source>
</evidence>
<sequence length="485" mass="58048">MEEGNKVKKYLKEKEGLVTRLGYLQRILKEYKVPVMILFEGVHASGKGRLANELLLALDPRYTRFYATHNPTETELRKPFFWQYFINTPSNTEFAIYYRSWYSLYIAMKNKMVENERYNGNKVLLKEIQAFEKTMKEDGAVLLKFYVEIKPEKQKERLQRMYDNPRTMWKAQEYDKANDKRYQKDMEEIVAEDDSWHKIPYELREKAINDVLRIVVAQLEERLKEEEKKRAETPPPNDGFFDGSFPDILTKYETSGDISKAEYKDRLEILQKEMRDIQYTLYEKKIPLLIVYEGWDAAGKGGNIKRLVQQLDPTGYEIHTTAAPTDIEIRHHYLWRFWQNIPKTGHIAIYDRSWYGRLMVERVEGFAKNKDVKRAYEEINDFEESLTNFGAIVIKFFIHISKEEQLKRFQERQEDENKLWKITDEDWRNREKWDQYVESISDMINKTDTGKAPWVIINGNNKRYARIKALETIRDLCYKEFLNVP</sequence>
<dbReference type="Gene3D" id="3.40.50.300">
    <property type="entry name" value="P-loop containing nucleotide triphosphate hydrolases"/>
    <property type="match status" value="2"/>
</dbReference>
<evidence type="ECO:0000259" key="1">
    <source>
        <dbReference type="Pfam" id="PF03976"/>
    </source>
</evidence>
<organism evidence="2 3">
    <name type="scientific">Proteiniclasticum sediminis</name>
    <dbReference type="NCBI Taxonomy" id="2804028"/>
    <lineage>
        <taxon>Bacteria</taxon>
        <taxon>Bacillati</taxon>
        <taxon>Bacillota</taxon>
        <taxon>Clostridia</taxon>
        <taxon>Eubacteriales</taxon>
        <taxon>Clostridiaceae</taxon>
        <taxon>Proteiniclasticum</taxon>
    </lineage>
</organism>
<gene>
    <name evidence="2" type="ORF">KCG48_00235</name>
</gene>
<dbReference type="InterPro" id="IPR027417">
    <property type="entry name" value="P-loop_NTPase"/>
</dbReference>
<dbReference type="Pfam" id="PF03976">
    <property type="entry name" value="PPK2"/>
    <property type="match status" value="2"/>
</dbReference>
<reference evidence="2" key="1">
    <citation type="submission" date="2021-04" db="EMBL/GenBank/DDBJ databases">
        <title>Proteiniclasticum sedimins sp. nov., an obligate anaerobic bacterium isolated from anaerobic sludge.</title>
        <authorList>
            <person name="Liu J."/>
        </authorList>
    </citation>
    <scope>NUCLEOTIDE SEQUENCE</scope>
    <source>
        <strain evidence="2">BAD-10</strain>
    </source>
</reference>
<dbReference type="InterPro" id="IPR022488">
    <property type="entry name" value="PPK2-related"/>
</dbReference>
<feature type="domain" description="Polyphosphate kinase-2-related" evidence="1">
    <location>
        <begin position="7"/>
        <end position="225"/>
    </location>
</feature>